<keyword evidence="3 10" id="KW-0812">Transmembrane</keyword>
<accession>A0A8S1JAH5</accession>
<dbReference type="InterPro" id="IPR042855">
    <property type="entry name" value="V_SNARE_CC"/>
</dbReference>
<protein>
    <submittedName>
        <fullName evidence="13">Uncharacterized protein</fullName>
    </submittedName>
</protein>
<evidence type="ECO:0000256" key="3">
    <source>
        <dbReference type="ARBA" id="ARBA00022692"/>
    </source>
</evidence>
<evidence type="ECO:0000256" key="9">
    <source>
        <dbReference type="PROSITE-ProRule" id="PRU00290"/>
    </source>
</evidence>
<keyword evidence="2" id="KW-0813">Transport</keyword>
<dbReference type="PANTHER" id="PTHR21136:SF214">
    <property type="entry name" value="VESICLE-ASSOCIATED MEMBRANE PROTEIN 714"/>
    <property type="match status" value="1"/>
</dbReference>
<keyword evidence="14" id="KW-1185">Reference proteome</keyword>
<keyword evidence="5 10" id="KW-1133">Transmembrane helix</keyword>
<dbReference type="InterPro" id="IPR010908">
    <property type="entry name" value="Longin_dom"/>
</dbReference>
<keyword evidence="6 10" id="KW-0472">Membrane</keyword>
<dbReference type="Pfam" id="PF00957">
    <property type="entry name" value="Synaptobrevin"/>
    <property type="match status" value="1"/>
</dbReference>
<dbReference type="AlphaFoldDB" id="A0A8S1JAH5"/>
<evidence type="ECO:0000313" key="13">
    <source>
        <dbReference type="EMBL" id="CAD7704069.1"/>
    </source>
</evidence>
<dbReference type="PROSITE" id="PS50859">
    <property type="entry name" value="LONGIN"/>
    <property type="match status" value="1"/>
</dbReference>
<dbReference type="SMART" id="SM01270">
    <property type="entry name" value="Longin"/>
    <property type="match status" value="1"/>
</dbReference>
<dbReference type="Proteomes" id="UP000708148">
    <property type="component" value="Unassembled WGS sequence"/>
</dbReference>
<dbReference type="SUPFAM" id="SSF58038">
    <property type="entry name" value="SNARE fusion complex"/>
    <property type="match status" value="1"/>
</dbReference>
<dbReference type="OrthoDB" id="248747at2759"/>
<comment type="similarity">
    <text evidence="1">Belongs to the synaptobrevin family.</text>
</comment>
<feature type="domain" description="Longin" evidence="11">
    <location>
        <begin position="1"/>
        <end position="82"/>
    </location>
</feature>
<evidence type="ECO:0000256" key="5">
    <source>
        <dbReference type="ARBA" id="ARBA00022989"/>
    </source>
</evidence>
<keyword evidence="9" id="KW-0175">Coiled coil</keyword>
<dbReference type="Gene3D" id="1.20.5.110">
    <property type="match status" value="1"/>
</dbReference>
<dbReference type="FunFam" id="1.20.5.110:FF:000004">
    <property type="entry name" value="Vesicle-associated membrane protein 7"/>
    <property type="match status" value="1"/>
</dbReference>
<dbReference type="InterPro" id="IPR011012">
    <property type="entry name" value="Longin-like_dom_sf"/>
</dbReference>
<dbReference type="CDD" id="cd14824">
    <property type="entry name" value="Longin"/>
    <property type="match status" value="1"/>
</dbReference>
<dbReference type="PROSITE" id="PS50892">
    <property type="entry name" value="V_SNARE"/>
    <property type="match status" value="1"/>
</dbReference>
<dbReference type="GO" id="GO:0005737">
    <property type="term" value="C:cytoplasm"/>
    <property type="evidence" value="ECO:0007669"/>
    <property type="project" value="UniProtKB-ARBA"/>
</dbReference>
<evidence type="ECO:0000256" key="7">
    <source>
        <dbReference type="ARBA" id="ARBA00037493"/>
    </source>
</evidence>
<dbReference type="SUPFAM" id="SSF64356">
    <property type="entry name" value="SNARE-like"/>
    <property type="match status" value="1"/>
</dbReference>
<organism evidence="13 14">
    <name type="scientific">Ostreobium quekettii</name>
    <dbReference type="NCBI Taxonomy" id="121088"/>
    <lineage>
        <taxon>Eukaryota</taxon>
        <taxon>Viridiplantae</taxon>
        <taxon>Chlorophyta</taxon>
        <taxon>core chlorophytes</taxon>
        <taxon>Ulvophyceae</taxon>
        <taxon>TCBD clade</taxon>
        <taxon>Bryopsidales</taxon>
        <taxon>Ostreobineae</taxon>
        <taxon>Ostreobiaceae</taxon>
        <taxon>Ostreobium</taxon>
    </lineage>
</organism>
<proteinExistence type="inferred from homology"/>
<evidence type="ECO:0000259" key="12">
    <source>
        <dbReference type="PROSITE" id="PS50892"/>
    </source>
</evidence>
<comment type="function">
    <text evidence="7">Involved in the targeting and/or fusion of transport vesicles to their target membrane.</text>
</comment>
<dbReference type="GO" id="GO:0015031">
    <property type="term" value="P:protein transport"/>
    <property type="evidence" value="ECO:0007669"/>
    <property type="project" value="UniProtKB-KW"/>
</dbReference>
<evidence type="ECO:0000256" key="1">
    <source>
        <dbReference type="ARBA" id="ARBA00008025"/>
    </source>
</evidence>
<dbReference type="InterPro" id="IPR051097">
    <property type="entry name" value="Synaptobrevin-like_transport"/>
</dbReference>
<evidence type="ECO:0000256" key="4">
    <source>
        <dbReference type="ARBA" id="ARBA00022927"/>
    </source>
</evidence>
<dbReference type="PRINTS" id="PR00219">
    <property type="entry name" value="SYNAPTOBREVN"/>
</dbReference>
<keyword evidence="4" id="KW-0653">Protein transport</keyword>
<feature type="transmembrane region" description="Helical" evidence="10">
    <location>
        <begin position="161"/>
        <end position="180"/>
    </location>
</feature>
<dbReference type="CDD" id="cd15843">
    <property type="entry name" value="R-SNARE"/>
    <property type="match status" value="1"/>
</dbReference>
<sequence length="198" mass="22772">MHYLMGIFSGIHRRVSYTQERHMYHVVVADGITFLCMSEEGFGRRIPYAFLEDVKNKFVATYGTAAMSAVAYEYSTEFSHVLEQQMDYFTNDPNADAITRARGGIAEVKNIMIENIEKVLERGERIELLVDKTDHLSSEAFMFRKEAKRLKHKMWWKNVKLAALIVLIVLIVIYLISAFVCGPTWKKCSHEKGTKGHS</sequence>
<gene>
    <name evidence="13" type="ORF">OSTQU699_LOCUS9426</name>
</gene>
<comment type="caution">
    <text evidence="13">The sequence shown here is derived from an EMBL/GenBank/DDBJ whole genome shotgun (WGS) entry which is preliminary data.</text>
</comment>
<dbReference type="InterPro" id="IPR001388">
    <property type="entry name" value="Synaptobrevin-like"/>
</dbReference>
<evidence type="ECO:0000256" key="8">
    <source>
        <dbReference type="ARBA" id="ARBA00046280"/>
    </source>
</evidence>
<evidence type="ECO:0000256" key="10">
    <source>
        <dbReference type="SAM" id="Phobius"/>
    </source>
</evidence>
<reference evidence="13" key="1">
    <citation type="submission" date="2020-12" db="EMBL/GenBank/DDBJ databases">
        <authorList>
            <person name="Iha C."/>
        </authorList>
    </citation>
    <scope>NUCLEOTIDE SEQUENCE</scope>
</reference>
<dbReference type="GO" id="GO:0016192">
    <property type="term" value="P:vesicle-mediated transport"/>
    <property type="evidence" value="ECO:0007669"/>
    <property type="project" value="InterPro"/>
</dbReference>
<comment type="subcellular location">
    <subcellularLocation>
        <location evidence="8">Endomembrane system</location>
        <topology evidence="8">Single-pass type IV membrane protein</topology>
    </subcellularLocation>
</comment>
<dbReference type="PANTHER" id="PTHR21136">
    <property type="entry name" value="SNARE PROTEINS"/>
    <property type="match status" value="1"/>
</dbReference>
<dbReference type="EMBL" id="CAJHUC010002619">
    <property type="protein sequence ID" value="CAD7704069.1"/>
    <property type="molecule type" value="Genomic_DNA"/>
</dbReference>
<dbReference type="Gene3D" id="3.30.450.50">
    <property type="entry name" value="Longin domain"/>
    <property type="match status" value="1"/>
</dbReference>
<evidence type="ECO:0000313" key="14">
    <source>
        <dbReference type="Proteomes" id="UP000708148"/>
    </source>
</evidence>
<dbReference type="Pfam" id="PF13774">
    <property type="entry name" value="Longin"/>
    <property type="match status" value="1"/>
</dbReference>
<dbReference type="GO" id="GO:0016020">
    <property type="term" value="C:membrane"/>
    <property type="evidence" value="ECO:0007669"/>
    <property type="project" value="InterPro"/>
</dbReference>
<evidence type="ECO:0000256" key="2">
    <source>
        <dbReference type="ARBA" id="ARBA00022448"/>
    </source>
</evidence>
<evidence type="ECO:0000259" key="11">
    <source>
        <dbReference type="PROSITE" id="PS50859"/>
    </source>
</evidence>
<feature type="domain" description="V-SNARE coiled-coil homology" evidence="12">
    <location>
        <begin position="97"/>
        <end position="157"/>
    </location>
</feature>
<dbReference type="PROSITE" id="PS00417">
    <property type="entry name" value="SYNAPTOBREVIN"/>
    <property type="match status" value="1"/>
</dbReference>
<dbReference type="GO" id="GO:0012505">
    <property type="term" value="C:endomembrane system"/>
    <property type="evidence" value="ECO:0007669"/>
    <property type="project" value="UniProtKB-SubCell"/>
</dbReference>
<evidence type="ECO:0000256" key="6">
    <source>
        <dbReference type="ARBA" id="ARBA00023136"/>
    </source>
</evidence>
<name>A0A8S1JAH5_9CHLO</name>